<reference evidence="1 2" key="1">
    <citation type="submission" date="2017-12" db="EMBL/GenBank/DDBJ databases">
        <title>Phylogenetic diversity of female urinary microbiome.</title>
        <authorList>
            <person name="Thomas-White K."/>
            <person name="Wolfe A.J."/>
        </authorList>
    </citation>
    <scope>NUCLEOTIDE SEQUENCE [LARGE SCALE GENOMIC DNA]</scope>
    <source>
        <strain evidence="1 2">UMB0402</strain>
    </source>
</reference>
<organism evidence="1 2">
    <name type="scientific">Winkia neuii</name>
    <dbReference type="NCBI Taxonomy" id="33007"/>
    <lineage>
        <taxon>Bacteria</taxon>
        <taxon>Bacillati</taxon>
        <taxon>Actinomycetota</taxon>
        <taxon>Actinomycetes</taxon>
        <taxon>Actinomycetales</taxon>
        <taxon>Actinomycetaceae</taxon>
        <taxon>Winkia</taxon>
    </lineage>
</organism>
<dbReference type="EMBL" id="PKKO01000003">
    <property type="protein sequence ID" value="PKY72385.1"/>
    <property type="molecule type" value="Genomic_DNA"/>
</dbReference>
<comment type="caution">
    <text evidence="1">The sequence shown here is derived from an EMBL/GenBank/DDBJ whole genome shotgun (WGS) entry which is preliminary data.</text>
</comment>
<sequence>MLDNQRLRANRRLAEIDQEFRKAWHRLETCKANLDILTCITGNMAAIKPTRRTKEMVDQRILQTLDAINALEEQIYDLCQLTHTEE</sequence>
<dbReference type="Proteomes" id="UP000235122">
    <property type="component" value="Unassembled WGS sequence"/>
</dbReference>
<protein>
    <submittedName>
        <fullName evidence="1">Uncharacterized protein</fullName>
    </submittedName>
</protein>
<evidence type="ECO:0000313" key="1">
    <source>
        <dbReference type="EMBL" id="PKY72385.1"/>
    </source>
</evidence>
<keyword evidence="2" id="KW-1185">Reference proteome</keyword>
<proteinExistence type="predicted"/>
<name>A0A2I1IMP6_9ACTO</name>
<gene>
    <name evidence="1" type="ORF">CYJ19_05955</name>
</gene>
<dbReference type="RefSeq" id="WP_070454285.1">
    <property type="nucleotide sequence ID" value="NZ_PKKO01000003.1"/>
</dbReference>
<evidence type="ECO:0000313" key="2">
    <source>
        <dbReference type="Proteomes" id="UP000235122"/>
    </source>
</evidence>
<accession>A0A2I1IMP6</accession>
<dbReference type="AlphaFoldDB" id="A0A2I1IMP6"/>